<feature type="compositionally biased region" description="Basic and acidic residues" evidence="7">
    <location>
        <begin position="1"/>
        <end position="26"/>
    </location>
</feature>
<feature type="compositionally biased region" description="Low complexity" evidence="7">
    <location>
        <begin position="27"/>
        <end position="37"/>
    </location>
</feature>
<evidence type="ECO:0000256" key="5">
    <source>
        <dbReference type="ARBA" id="ARBA00022840"/>
    </source>
</evidence>
<dbReference type="InterPro" id="IPR003593">
    <property type="entry name" value="AAA+_ATPase"/>
</dbReference>
<comment type="subcellular location">
    <subcellularLocation>
        <location evidence="1">Nucleus</location>
    </subcellularLocation>
</comment>
<dbReference type="InterPro" id="IPR036420">
    <property type="entry name" value="BRCT_dom_sf"/>
</dbReference>
<dbReference type="GO" id="GO:0003689">
    <property type="term" value="F:DNA clamp loader activity"/>
    <property type="evidence" value="ECO:0007669"/>
    <property type="project" value="InterPro"/>
</dbReference>
<dbReference type="Gene3D" id="1.10.8.60">
    <property type="match status" value="1"/>
</dbReference>
<evidence type="ECO:0000313" key="10">
    <source>
        <dbReference type="Proteomes" id="UP000232875"/>
    </source>
</evidence>
<dbReference type="FunFam" id="3.40.50.300:FF:000395">
    <property type="entry name" value="Replication factor C subunit 1"/>
    <property type="match status" value="1"/>
</dbReference>
<evidence type="ECO:0000256" key="7">
    <source>
        <dbReference type="SAM" id="MobiDB-lite"/>
    </source>
</evidence>
<dbReference type="GO" id="GO:0006281">
    <property type="term" value="P:DNA repair"/>
    <property type="evidence" value="ECO:0007669"/>
    <property type="project" value="InterPro"/>
</dbReference>
<dbReference type="Pfam" id="PF00004">
    <property type="entry name" value="AAA"/>
    <property type="match status" value="1"/>
</dbReference>
<name>A0A2N1JCK2_9BASI</name>
<keyword evidence="3" id="KW-0235">DNA replication</keyword>
<dbReference type="GO" id="GO:0016887">
    <property type="term" value="F:ATP hydrolysis activity"/>
    <property type="evidence" value="ECO:0007669"/>
    <property type="project" value="InterPro"/>
</dbReference>
<dbReference type="InterPro" id="IPR013725">
    <property type="entry name" value="DNA_replication_fac_RFC1_C"/>
</dbReference>
<dbReference type="PANTHER" id="PTHR23389:SF6">
    <property type="entry name" value="REPLICATION FACTOR C SUBUNIT 1"/>
    <property type="match status" value="1"/>
</dbReference>
<dbReference type="GO" id="GO:0006271">
    <property type="term" value="P:DNA strand elongation involved in DNA replication"/>
    <property type="evidence" value="ECO:0007669"/>
    <property type="project" value="UniProtKB-ARBA"/>
</dbReference>
<protein>
    <recommendedName>
        <fullName evidence="8">AAA+ ATPase domain-containing protein</fullName>
    </recommendedName>
</protein>
<organism evidence="9 10">
    <name type="scientific">Malassezia vespertilionis</name>
    <dbReference type="NCBI Taxonomy" id="2020962"/>
    <lineage>
        <taxon>Eukaryota</taxon>
        <taxon>Fungi</taxon>
        <taxon>Dikarya</taxon>
        <taxon>Basidiomycota</taxon>
        <taxon>Ustilaginomycotina</taxon>
        <taxon>Malasseziomycetes</taxon>
        <taxon>Malasseziales</taxon>
        <taxon>Malasseziaceae</taxon>
        <taxon>Malassezia</taxon>
    </lineage>
</organism>
<evidence type="ECO:0000256" key="2">
    <source>
        <dbReference type="ARBA" id="ARBA00006116"/>
    </source>
</evidence>
<evidence type="ECO:0000256" key="1">
    <source>
        <dbReference type="ARBA" id="ARBA00004123"/>
    </source>
</evidence>
<gene>
    <name evidence="9" type="ORF">MVES_001525</name>
</gene>
<dbReference type="InterPro" id="IPR003959">
    <property type="entry name" value="ATPase_AAA_core"/>
</dbReference>
<proteinExistence type="inferred from homology"/>
<dbReference type="Gene3D" id="1.20.272.10">
    <property type="match status" value="1"/>
</dbReference>
<feature type="compositionally biased region" description="Basic residues" evidence="7">
    <location>
        <begin position="697"/>
        <end position="711"/>
    </location>
</feature>
<comment type="similarity">
    <text evidence="2">Belongs to the activator 1 large subunit family.</text>
</comment>
<dbReference type="PANTHER" id="PTHR23389">
    <property type="entry name" value="CHROMOSOME TRANSMISSION FIDELITY FACTOR 18"/>
    <property type="match status" value="1"/>
</dbReference>
<dbReference type="InterPro" id="IPR027417">
    <property type="entry name" value="P-loop_NTPase"/>
</dbReference>
<dbReference type="EMBL" id="KZ454989">
    <property type="protein sequence ID" value="PKI84275.1"/>
    <property type="molecule type" value="Genomic_DNA"/>
</dbReference>
<feature type="region of interest" description="Disordered" evidence="7">
    <location>
        <begin position="649"/>
        <end position="717"/>
    </location>
</feature>
<evidence type="ECO:0000256" key="6">
    <source>
        <dbReference type="ARBA" id="ARBA00023242"/>
    </source>
</evidence>
<dbReference type="STRING" id="2020962.A0A2N1JCK2"/>
<dbReference type="CDD" id="cd18140">
    <property type="entry name" value="HLD_clamp_RFC"/>
    <property type="match status" value="1"/>
</dbReference>
<feature type="region of interest" description="Disordered" evidence="7">
    <location>
        <begin position="1"/>
        <end position="49"/>
    </location>
</feature>
<keyword evidence="6" id="KW-0539">Nucleus</keyword>
<feature type="compositionally biased region" description="Acidic residues" evidence="7">
    <location>
        <begin position="662"/>
        <end position="688"/>
    </location>
</feature>
<dbReference type="OrthoDB" id="446168at2759"/>
<dbReference type="Pfam" id="PF25361">
    <property type="entry name" value="AAA_lid_RFC1"/>
    <property type="match status" value="1"/>
</dbReference>
<dbReference type="CDD" id="cd00009">
    <property type="entry name" value="AAA"/>
    <property type="match status" value="1"/>
</dbReference>
<dbReference type="Pfam" id="PF08519">
    <property type="entry name" value="RFC1"/>
    <property type="match status" value="1"/>
</dbReference>
<dbReference type="SUPFAM" id="SSF52540">
    <property type="entry name" value="P-loop containing nucleoside triphosphate hydrolases"/>
    <property type="match status" value="1"/>
</dbReference>
<evidence type="ECO:0000256" key="3">
    <source>
        <dbReference type="ARBA" id="ARBA00022705"/>
    </source>
</evidence>
<keyword evidence="4" id="KW-0547">Nucleotide-binding</keyword>
<dbReference type="GO" id="GO:0005524">
    <property type="term" value="F:ATP binding"/>
    <property type="evidence" value="ECO:0007669"/>
    <property type="project" value="UniProtKB-KW"/>
</dbReference>
<accession>A0A2N1JCK2</accession>
<dbReference type="InterPro" id="IPR012178">
    <property type="entry name" value="RFC1"/>
</dbReference>
<dbReference type="Gene3D" id="3.40.50.300">
    <property type="entry name" value="P-loop containing nucleotide triphosphate hydrolases"/>
    <property type="match status" value="1"/>
</dbReference>
<dbReference type="AlphaFoldDB" id="A0A2N1JCK2"/>
<dbReference type="GO" id="GO:0005634">
    <property type="term" value="C:nucleus"/>
    <property type="evidence" value="ECO:0007669"/>
    <property type="project" value="UniProtKB-SubCell"/>
</dbReference>
<dbReference type="FunFam" id="1.10.8.60:FF:000021">
    <property type="entry name" value="Replication factor C subunit 1"/>
    <property type="match status" value="1"/>
</dbReference>
<reference evidence="9 10" key="1">
    <citation type="submission" date="2017-10" db="EMBL/GenBank/DDBJ databases">
        <title>A novel species of cold-tolerant Malassezia isolated from bats.</title>
        <authorList>
            <person name="Lorch J.M."/>
            <person name="Palmer J.M."/>
            <person name="Vanderwolf K.J."/>
            <person name="Schmidt K.Z."/>
            <person name="Verant M.L."/>
            <person name="Weller T.J."/>
            <person name="Blehert D.S."/>
        </authorList>
    </citation>
    <scope>NUCLEOTIDE SEQUENCE [LARGE SCALE GENOMIC DNA]</scope>
    <source>
        <strain evidence="9 10">NWHC:44797-103</strain>
    </source>
</reference>
<dbReference type="SMART" id="SM00382">
    <property type="entry name" value="AAA"/>
    <property type="match status" value="1"/>
</dbReference>
<evidence type="ECO:0000256" key="4">
    <source>
        <dbReference type="ARBA" id="ARBA00022741"/>
    </source>
</evidence>
<dbReference type="InterPro" id="IPR008921">
    <property type="entry name" value="DNA_pol3_clamp-load_cplx_C"/>
</dbReference>
<evidence type="ECO:0000259" key="8">
    <source>
        <dbReference type="SMART" id="SM00382"/>
    </source>
</evidence>
<dbReference type="Proteomes" id="UP000232875">
    <property type="component" value="Unassembled WGS sequence"/>
</dbReference>
<dbReference type="InterPro" id="IPR047854">
    <property type="entry name" value="RFC_lid"/>
</dbReference>
<feature type="domain" description="AAA+ ATPase" evidence="8">
    <location>
        <begin position="193"/>
        <end position="352"/>
    </location>
</feature>
<dbReference type="SUPFAM" id="SSF48019">
    <property type="entry name" value="post-AAA+ oligomerization domain-like"/>
    <property type="match status" value="1"/>
</dbReference>
<sequence length="717" mass="78913">MGAEKSGVKREAPLDADANKKPKTEPAWRAAAARRAAGPVAHGSKPIPEGKPNCLAGLTLVKVTTAPSSKTSYVVLGENAGVKKLDVIRKNKLRTLDEDGFLALIGERGTHALDPKVAAKLKDDEQKIVAAAKAMGPEKDSTGQLWTDKYAPQQLKELVGNKSNVEKLQAWLHEWPKSRKAQFKKPGPNATNTFKAMLISGSPGIGKTTAVHLVCAMEGYQPLELNASDTRSKKLLESALSDTINNRSIQGWMQGSNDTSNGVHITDHTVIIMDEVDGMSGGDRGGVGAINALIRKTQVPIICICNDRRNPKMQPLYTTAFNMTFVKPTVQQIRSRMLSIAFREKLQIPGEVMDQLIIAAQSDLRLVINMLSSWKLSQNSMSFDESKQFGAANQKPTLQTPFSLYAELSSAQRFGPLNRQSLNDKMDYYFQDHSIVPLMVEENYIKTNPVFAQKEANPQHKDWKHLQLLVKASASISDGDLIDTMIHGPQQHWSLMPHHGIASSVRPCSYIYGANTSFPSFPAFLGQNSKRTRLRRQLVDLQTRLRLRCTGSADDVRESYVSGLLPLVVDPLLQHGQEGIQDVIDNMDAYYLIPEDRETLVELELDDARREEKLKKLPAPVKAALTRAYNAKSHPVVFQRATGGLPAAQKTKVKQLHADGVPDNEDAYGVEEETAETAEWASDEDSDADLSKDRMVKQAKPKGKAKAKPKAAPRAAP</sequence>
<keyword evidence="5" id="KW-0067">ATP-binding</keyword>
<dbReference type="Gene3D" id="3.40.50.10190">
    <property type="entry name" value="BRCT domain"/>
    <property type="match status" value="1"/>
</dbReference>
<evidence type="ECO:0000313" key="9">
    <source>
        <dbReference type="EMBL" id="PKI84275.1"/>
    </source>
</evidence>
<dbReference type="GO" id="GO:0005663">
    <property type="term" value="C:DNA replication factor C complex"/>
    <property type="evidence" value="ECO:0007669"/>
    <property type="project" value="InterPro"/>
</dbReference>
<dbReference type="PIRSF" id="PIRSF036578">
    <property type="entry name" value="RFC1"/>
    <property type="match status" value="1"/>
</dbReference>
<dbReference type="FunFam" id="1.20.272.10:FF:000005">
    <property type="entry name" value="Replication factor C subunit 1"/>
    <property type="match status" value="1"/>
</dbReference>
<keyword evidence="10" id="KW-1185">Reference proteome</keyword>
<dbReference type="GO" id="GO:0003677">
    <property type="term" value="F:DNA binding"/>
    <property type="evidence" value="ECO:0007669"/>
    <property type="project" value="InterPro"/>
</dbReference>